<reference evidence="2 3" key="1">
    <citation type="submission" date="2020-08" db="EMBL/GenBank/DDBJ databases">
        <title>Genomic Encyclopedia of Type Strains, Phase IV (KMG-IV): sequencing the most valuable type-strain genomes for metagenomic binning, comparative biology and taxonomic classification.</title>
        <authorList>
            <person name="Goeker M."/>
        </authorList>
    </citation>
    <scope>NUCLEOTIDE SEQUENCE [LARGE SCALE GENOMIC DNA]</scope>
    <source>
        <strain evidence="2 3">DSM 21458</strain>
    </source>
</reference>
<feature type="region of interest" description="Disordered" evidence="1">
    <location>
        <begin position="365"/>
        <end position="386"/>
    </location>
</feature>
<dbReference type="AlphaFoldDB" id="A0A841I6E5"/>
<name>A0A841I6E5_9DEIO</name>
<comment type="caution">
    <text evidence="2">The sequence shown here is derived from an EMBL/GenBank/DDBJ whole genome shotgun (WGS) entry which is preliminary data.</text>
</comment>
<feature type="region of interest" description="Disordered" evidence="1">
    <location>
        <begin position="201"/>
        <end position="258"/>
    </location>
</feature>
<sequence>MLTRNVPPVRSVTAPAFPNAQATRPDPRAAGAAPERSTTRRPPRPGSLLVTSAGCAVRHGRGDCGTQGVWRACSLPYAVDLQQMQLLVADAQTMDVVSALAEALDFEDGTQRMALEMIWDHPRTEVHGILDQNGIPELPETFVAQTVASPIARATGLDTGEASDDFDDLPAQSSSELATTATDVIQEGPAPATPRNSFIATQERASSSNTNGETASTDPSKHHDRVESVRQEAHLSSAHAGTHASAPQEGVTPTSEPITHEPAKVASVNEGQRILPSTTAQTARWAQLPDPIIAQRAAHVLRAAPNTASPSSAFATTPTCMRDPRRTRLKPTLVRSTRGGCVCVSSWNSNGSMGASLRIALRTRVPGTTSSRLTRTESPGTSNSRL</sequence>
<feature type="compositionally biased region" description="Basic and acidic residues" evidence="1">
    <location>
        <begin position="219"/>
        <end position="233"/>
    </location>
</feature>
<evidence type="ECO:0000313" key="3">
    <source>
        <dbReference type="Proteomes" id="UP000569951"/>
    </source>
</evidence>
<evidence type="ECO:0000313" key="2">
    <source>
        <dbReference type="EMBL" id="MBB6099415.1"/>
    </source>
</evidence>
<dbReference type="EMBL" id="JACHHG010000011">
    <property type="protein sequence ID" value="MBB6099415.1"/>
    <property type="molecule type" value="Genomic_DNA"/>
</dbReference>
<feature type="compositionally biased region" description="Polar residues" evidence="1">
    <location>
        <begin position="366"/>
        <end position="386"/>
    </location>
</feature>
<dbReference type="Proteomes" id="UP000569951">
    <property type="component" value="Unassembled WGS sequence"/>
</dbReference>
<proteinExistence type="predicted"/>
<accession>A0A841I6E5</accession>
<feature type="compositionally biased region" description="Polar residues" evidence="1">
    <location>
        <begin position="201"/>
        <end position="218"/>
    </location>
</feature>
<gene>
    <name evidence="2" type="ORF">HNR42_002856</name>
</gene>
<keyword evidence="3" id="KW-1185">Reference proteome</keyword>
<protein>
    <submittedName>
        <fullName evidence="2">Uncharacterized protein</fullName>
    </submittedName>
</protein>
<evidence type="ECO:0000256" key="1">
    <source>
        <dbReference type="SAM" id="MobiDB-lite"/>
    </source>
</evidence>
<organism evidence="2 3">
    <name type="scientific">Deinobacterium chartae</name>
    <dbReference type="NCBI Taxonomy" id="521158"/>
    <lineage>
        <taxon>Bacteria</taxon>
        <taxon>Thermotogati</taxon>
        <taxon>Deinococcota</taxon>
        <taxon>Deinococci</taxon>
        <taxon>Deinococcales</taxon>
        <taxon>Deinococcaceae</taxon>
        <taxon>Deinobacterium</taxon>
    </lineage>
</organism>
<feature type="region of interest" description="Disordered" evidence="1">
    <location>
        <begin position="1"/>
        <end position="49"/>
    </location>
</feature>